<dbReference type="EMBL" id="QNTQ01000006">
    <property type="protein sequence ID" value="RBI85577.1"/>
    <property type="molecule type" value="Genomic_DNA"/>
</dbReference>
<comment type="caution">
    <text evidence="2">The sequence shown here is derived from an EMBL/GenBank/DDBJ whole genome shotgun (WGS) entry which is preliminary data.</text>
</comment>
<dbReference type="AlphaFoldDB" id="A0A365UBA1"/>
<dbReference type="OrthoDB" id="2988517at2"/>
<dbReference type="InterPro" id="IPR025979">
    <property type="entry name" value="ChrR-like_cupin_dom"/>
</dbReference>
<protein>
    <submittedName>
        <fullName evidence="2">Transcriptional regulator</fullName>
    </submittedName>
</protein>
<organism evidence="2 3">
    <name type="scientific">Rhodosalinus halophilus</name>
    <dbReference type="NCBI Taxonomy" id="2259333"/>
    <lineage>
        <taxon>Bacteria</taxon>
        <taxon>Pseudomonadati</taxon>
        <taxon>Pseudomonadota</taxon>
        <taxon>Alphaproteobacteria</taxon>
        <taxon>Rhodobacterales</taxon>
        <taxon>Paracoccaceae</taxon>
        <taxon>Rhodosalinus</taxon>
    </lineage>
</organism>
<proteinExistence type="predicted"/>
<gene>
    <name evidence="2" type="ORF">DRV85_07520</name>
</gene>
<dbReference type="CDD" id="cd20301">
    <property type="entry name" value="cupin_ChrR"/>
    <property type="match status" value="1"/>
</dbReference>
<evidence type="ECO:0000313" key="3">
    <source>
        <dbReference type="Proteomes" id="UP000253370"/>
    </source>
</evidence>
<evidence type="ECO:0000259" key="1">
    <source>
        <dbReference type="Pfam" id="PF12973"/>
    </source>
</evidence>
<dbReference type="Gene3D" id="1.10.10.1320">
    <property type="entry name" value="Anti-sigma factor, zinc-finger domain"/>
    <property type="match status" value="1"/>
</dbReference>
<feature type="domain" description="ChrR-like cupin" evidence="1">
    <location>
        <begin position="109"/>
        <end position="199"/>
    </location>
</feature>
<name>A0A365UBA1_9RHOB</name>
<dbReference type="SUPFAM" id="SSF51182">
    <property type="entry name" value="RmlC-like cupins"/>
    <property type="match status" value="1"/>
</dbReference>
<dbReference type="InterPro" id="IPR011051">
    <property type="entry name" value="RmlC_Cupin_sf"/>
</dbReference>
<dbReference type="Gene3D" id="2.60.120.10">
    <property type="entry name" value="Jelly Rolls"/>
    <property type="match status" value="1"/>
</dbReference>
<dbReference type="Proteomes" id="UP000253370">
    <property type="component" value="Unassembled WGS sequence"/>
</dbReference>
<dbReference type="InterPro" id="IPR041916">
    <property type="entry name" value="Anti_sigma_zinc_sf"/>
</dbReference>
<keyword evidence="3" id="KW-1185">Reference proteome</keyword>
<dbReference type="NCBIfam" id="TIGR02451">
    <property type="entry name" value="anti_sig_ChrR"/>
    <property type="match status" value="1"/>
</dbReference>
<reference evidence="2 3" key="1">
    <citation type="submission" date="2018-07" db="EMBL/GenBank/DDBJ databases">
        <title>Rhodosalinus sp. strain E84T genomic sequence and assembly.</title>
        <authorList>
            <person name="Liu Z.-W."/>
            <person name="Lu D.-C."/>
        </authorList>
    </citation>
    <scope>NUCLEOTIDE SEQUENCE [LARGE SCALE GENOMIC DNA]</scope>
    <source>
        <strain evidence="2 3">E84</strain>
    </source>
</reference>
<dbReference type="Pfam" id="PF12973">
    <property type="entry name" value="Cupin_7"/>
    <property type="match status" value="1"/>
</dbReference>
<sequence>MTKPMNNDITHHLSPQLLMAYSAGTLPEAFDLIVASHLSLCDQCRAEAESYDAVGGALLEDEPTAEMAEDSLAATLRMIRMGGEPDEPAPARPGTHVLPRPIRDYVGGDLDAVRWQNVGRGVRQALLPVNGDARARLLHIPAGTAVPDHGHQGLELTLVLRGAFSDTDGRFGPGDVEIADQEIEHTPVAEEGEDCICLAVTDAPLRFSGLMPRLAQPFLKI</sequence>
<accession>A0A365UBA1</accession>
<dbReference type="InterPro" id="IPR014710">
    <property type="entry name" value="RmlC-like_jellyroll"/>
</dbReference>
<dbReference type="InterPro" id="IPR012807">
    <property type="entry name" value="Anti-sigma_ChrR"/>
</dbReference>
<evidence type="ECO:0000313" key="2">
    <source>
        <dbReference type="EMBL" id="RBI85577.1"/>
    </source>
</evidence>